<dbReference type="Proteomes" id="UP001356095">
    <property type="component" value="Unassembled WGS sequence"/>
</dbReference>
<dbReference type="EMBL" id="JAUZMY010000011">
    <property type="protein sequence ID" value="MEE2038241.1"/>
    <property type="molecule type" value="Genomic_DNA"/>
</dbReference>
<keyword evidence="1" id="KW-0812">Transmembrane</keyword>
<evidence type="ECO:0008006" key="4">
    <source>
        <dbReference type="Google" id="ProtNLM"/>
    </source>
</evidence>
<protein>
    <recommendedName>
        <fullName evidence="4">Transmembrane protein</fullName>
    </recommendedName>
</protein>
<keyword evidence="3" id="KW-1185">Reference proteome</keyword>
<gene>
    <name evidence="2" type="ORF">Q8791_13530</name>
</gene>
<dbReference type="RefSeq" id="WP_330092023.1">
    <property type="nucleotide sequence ID" value="NZ_JAUZMY010000011.1"/>
</dbReference>
<sequence>MKLYAEHPVRALVQIASDVLALVWIYVWVRAALSLRETVLTLDRPGELLESTGQGFSEHMTNAAEQARRVPVAGEALATPFSGMSETGESLTSAGDAFRESVASLALTLPLLTASLPLLLIAATWLPARVRWVHQANATRRLRALAPEARSRLLALRALSSVAPSKLVGVHGDPAGAWHADDREAVGALADLELRRLGLRGF</sequence>
<evidence type="ECO:0000313" key="3">
    <source>
        <dbReference type="Proteomes" id="UP001356095"/>
    </source>
</evidence>
<evidence type="ECO:0000256" key="1">
    <source>
        <dbReference type="SAM" id="Phobius"/>
    </source>
</evidence>
<reference evidence="2 3" key="1">
    <citation type="submission" date="2023-08" db="EMBL/GenBank/DDBJ databases">
        <authorList>
            <person name="Girao M."/>
            <person name="Carvalho M.F."/>
        </authorList>
    </citation>
    <scope>NUCLEOTIDE SEQUENCE [LARGE SCALE GENOMIC DNA]</scope>
    <source>
        <strain evidence="2 3">CT-R113</strain>
    </source>
</reference>
<keyword evidence="1" id="KW-0472">Membrane</keyword>
<feature type="transmembrane region" description="Helical" evidence="1">
    <location>
        <begin position="12"/>
        <end position="29"/>
    </location>
</feature>
<name>A0ABU7K7N7_9ACTN</name>
<evidence type="ECO:0000313" key="2">
    <source>
        <dbReference type="EMBL" id="MEE2038241.1"/>
    </source>
</evidence>
<comment type="caution">
    <text evidence="2">The sequence shown here is derived from an EMBL/GenBank/DDBJ whole genome shotgun (WGS) entry which is preliminary data.</text>
</comment>
<feature type="transmembrane region" description="Helical" evidence="1">
    <location>
        <begin position="102"/>
        <end position="126"/>
    </location>
</feature>
<keyword evidence="1" id="KW-1133">Transmembrane helix</keyword>
<organism evidence="2 3">
    <name type="scientific">Nocardiopsis codii</name>
    <dbReference type="NCBI Taxonomy" id="3065942"/>
    <lineage>
        <taxon>Bacteria</taxon>
        <taxon>Bacillati</taxon>
        <taxon>Actinomycetota</taxon>
        <taxon>Actinomycetes</taxon>
        <taxon>Streptosporangiales</taxon>
        <taxon>Nocardiopsidaceae</taxon>
        <taxon>Nocardiopsis</taxon>
    </lineage>
</organism>
<proteinExistence type="predicted"/>
<accession>A0ABU7K7N7</accession>